<comment type="caution">
    <text evidence="1">The sequence shown here is derived from an EMBL/GenBank/DDBJ whole genome shotgun (WGS) entry which is preliminary data.</text>
</comment>
<sequence length="53" mass="5820">MTDYAEQAVAYWAKSDHAYTEGDPQLGDELADLAAQCEEWALEDLTGVRSDVA</sequence>
<gene>
    <name evidence="1" type="ORF">GS4_26_00140</name>
</gene>
<dbReference type="RefSeq" id="WP_007622774.1">
    <property type="nucleotide sequence ID" value="NZ_BANX01000026.1"/>
</dbReference>
<organism evidence="1 2">
    <name type="scientific">Gordonia soli NBRC 108243</name>
    <dbReference type="NCBI Taxonomy" id="1223545"/>
    <lineage>
        <taxon>Bacteria</taxon>
        <taxon>Bacillati</taxon>
        <taxon>Actinomycetota</taxon>
        <taxon>Actinomycetes</taxon>
        <taxon>Mycobacteriales</taxon>
        <taxon>Gordoniaceae</taxon>
        <taxon>Gordonia</taxon>
    </lineage>
</organism>
<name>M0QQ42_9ACTN</name>
<protein>
    <submittedName>
        <fullName evidence="1">Uncharacterized protein</fullName>
    </submittedName>
</protein>
<evidence type="ECO:0000313" key="1">
    <source>
        <dbReference type="EMBL" id="GAC69567.1"/>
    </source>
</evidence>
<dbReference type="AlphaFoldDB" id="M0QQ42"/>
<keyword evidence="2" id="KW-1185">Reference proteome</keyword>
<reference evidence="1 2" key="1">
    <citation type="submission" date="2013-01" db="EMBL/GenBank/DDBJ databases">
        <title>Whole genome shotgun sequence of Gordonia soli NBRC 108243.</title>
        <authorList>
            <person name="Isaki-Nakamura S."/>
            <person name="Hosoyama A."/>
            <person name="Tsuchikane K."/>
            <person name="Ando Y."/>
            <person name="Baba S."/>
            <person name="Ohji S."/>
            <person name="Hamada M."/>
            <person name="Tamura T."/>
            <person name="Yamazoe A."/>
            <person name="Yamazaki S."/>
            <person name="Fujita N."/>
        </authorList>
    </citation>
    <scope>NUCLEOTIDE SEQUENCE [LARGE SCALE GENOMIC DNA]</scope>
    <source>
        <strain evidence="1 2">NBRC 108243</strain>
    </source>
</reference>
<accession>M0QQ42</accession>
<proteinExistence type="predicted"/>
<dbReference type="eggNOG" id="ENOG5031WBK">
    <property type="taxonomic scope" value="Bacteria"/>
</dbReference>
<dbReference type="Proteomes" id="UP000011666">
    <property type="component" value="Unassembled WGS sequence"/>
</dbReference>
<dbReference type="STRING" id="1223545.GS4_26_00140"/>
<dbReference type="EMBL" id="BANX01000026">
    <property type="protein sequence ID" value="GAC69567.1"/>
    <property type="molecule type" value="Genomic_DNA"/>
</dbReference>
<evidence type="ECO:0000313" key="2">
    <source>
        <dbReference type="Proteomes" id="UP000011666"/>
    </source>
</evidence>